<name>A0ABX8MJX8_9PSED</name>
<organism evidence="1 2">
    <name type="scientific">Pseudomonas sessilinigenes</name>
    <dbReference type="NCBI Taxonomy" id="658629"/>
    <lineage>
        <taxon>Bacteria</taxon>
        <taxon>Pseudomonadati</taxon>
        <taxon>Pseudomonadota</taxon>
        <taxon>Gammaproteobacteria</taxon>
        <taxon>Pseudomonadales</taxon>
        <taxon>Pseudomonadaceae</taxon>
        <taxon>Pseudomonas</taxon>
    </lineage>
</organism>
<sequence length="237" mass="25618">MKRPSLAAKITSGLAGWHQLQTAQNLNDLSGEDTARSVVAQIINAQGQFLPATSQLPANWGTTKKRVDIALLGRSSGAVVWYGAIEVKWPRSTTDTHQIRQNIVQDAMRLAFITTQGIGAKFLVLGGGAGDITKLFDTPHPNASNRETRRQAFTDLFSRDLRQPDGHLTFDDWSVAFPDAGDRVPSTTFNGFNGKLKTELVALSQAAIGSSTVGSVFVWQCSRTRGTAPARAGNQRP</sequence>
<evidence type="ECO:0000313" key="1">
    <source>
        <dbReference type="EMBL" id="QXH39648.1"/>
    </source>
</evidence>
<keyword evidence="2" id="KW-1185">Reference proteome</keyword>
<dbReference type="RefSeq" id="WP_068584789.1">
    <property type="nucleotide sequence ID" value="NZ_CP027706.1"/>
</dbReference>
<gene>
    <name evidence="1" type="ORF">KSS89_26035</name>
</gene>
<protein>
    <submittedName>
        <fullName evidence="1">Uncharacterized protein</fullName>
    </submittedName>
</protein>
<reference evidence="1" key="1">
    <citation type="submission" date="2021-06" db="EMBL/GenBank/DDBJ databases">
        <title>Updating the genus Pseudomonas: Description of 43 new species and partition of the Pseudomonas putida group.</title>
        <authorList>
            <person name="Girard L."/>
            <person name="Lood C."/>
            <person name="Vandamme P."/>
            <person name="Rokni-Zadeh H."/>
            <person name="van Noort V."/>
            <person name="Hofte M."/>
            <person name="Lavigne R."/>
            <person name="De Mot R."/>
        </authorList>
    </citation>
    <scope>NUCLEOTIDE SEQUENCE</scope>
    <source>
        <strain evidence="1">CMR12a</strain>
    </source>
</reference>
<proteinExistence type="predicted"/>
<dbReference type="Proteomes" id="UP000693952">
    <property type="component" value="Chromosome"/>
</dbReference>
<evidence type="ECO:0000313" key="2">
    <source>
        <dbReference type="Proteomes" id="UP000693952"/>
    </source>
</evidence>
<accession>A0ABX8MJX8</accession>
<dbReference type="EMBL" id="CP077074">
    <property type="protein sequence ID" value="QXH39648.1"/>
    <property type="molecule type" value="Genomic_DNA"/>
</dbReference>